<dbReference type="PROSITE" id="PS50893">
    <property type="entry name" value="ABC_TRANSPORTER_2"/>
    <property type="match status" value="1"/>
</dbReference>
<evidence type="ECO:0000259" key="6">
    <source>
        <dbReference type="PROSITE" id="PS50893"/>
    </source>
</evidence>
<dbReference type="EMBL" id="AP012489">
    <property type="protein sequence ID" value="BAN90973.1"/>
    <property type="molecule type" value="Genomic_DNA"/>
</dbReference>
<dbReference type="PANTHER" id="PTHR43553:SF24">
    <property type="entry name" value="ENERGY-COUPLING FACTOR TRANSPORTER ATP-BINDING PROTEIN ECFA1"/>
    <property type="match status" value="1"/>
</dbReference>
<accession>U3TG48</accession>
<dbReference type="PANTHER" id="PTHR43553">
    <property type="entry name" value="HEAVY METAL TRANSPORTER"/>
    <property type="match status" value="1"/>
</dbReference>
<evidence type="ECO:0000313" key="8">
    <source>
        <dbReference type="Proteomes" id="UP000016887"/>
    </source>
</evidence>
<protein>
    <submittedName>
        <fullName evidence="7">ABC-type cobalt transporter ATPase</fullName>
    </submittedName>
</protein>
<comment type="subcellular location">
    <subcellularLocation>
        <location evidence="1">Cell membrane</location>
        <topology evidence="1">Peripheral membrane protein</topology>
    </subcellularLocation>
</comment>
<dbReference type="InterPro" id="IPR050095">
    <property type="entry name" value="ECF_ABC_transporter_ATP-bd"/>
</dbReference>
<dbReference type="STRING" id="1198449.ACAM_1504"/>
<name>U3TG48_9CREN</name>
<evidence type="ECO:0000256" key="5">
    <source>
        <dbReference type="ARBA" id="ARBA00022840"/>
    </source>
</evidence>
<dbReference type="InterPro" id="IPR027417">
    <property type="entry name" value="P-loop_NTPase"/>
</dbReference>
<keyword evidence="8" id="KW-1185">Reference proteome</keyword>
<dbReference type="GO" id="GO:0005524">
    <property type="term" value="F:ATP binding"/>
    <property type="evidence" value="ECO:0007669"/>
    <property type="project" value="UniProtKB-KW"/>
</dbReference>
<dbReference type="AlphaFoldDB" id="U3TG48"/>
<keyword evidence="4" id="KW-0547">Nucleotide-binding</keyword>
<organism evidence="7 8">
    <name type="scientific">Aeropyrum camini SY1 = JCM 12091</name>
    <dbReference type="NCBI Taxonomy" id="1198449"/>
    <lineage>
        <taxon>Archaea</taxon>
        <taxon>Thermoproteota</taxon>
        <taxon>Thermoprotei</taxon>
        <taxon>Desulfurococcales</taxon>
        <taxon>Desulfurococcaceae</taxon>
        <taxon>Aeropyrum</taxon>
    </lineage>
</organism>
<reference evidence="7 8" key="1">
    <citation type="journal article" date="2013" name="Appl. Environ. Microbiol.">
        <title>Variation of the Virus-Related Elements within Syntenic Genomes of the Hyperthermophilic Archaeon Aeropyrum.</title>
        <authorList>
            <person name="Daifuku T."/>
            <person name="Yoshida T."/>
            <person name="Kitamura T."/>
            <person name="Kawaichi S."/>
            <person name="Inoue T."/>
            <person name="Nomura K."/>
            <person name="Yoshida Y."/>
            <person name="Kuno S."/>
            <person name="Sako Y."/>
        </authorList>
    </citation>
    <scope>NUCLEOTIDE SEQUENCE [LARGE SCALE GENOMIC DNA]</scope>
    <source>
        <strain evidence="7 8">SY1</strain>
    </source>
</reference>
<gene>
    <name evidence="7" type="ORF">ACAM_1504</name>
</gene>
<dbReference type="SUPFAM" id="SSF52540">
    <property type="entry name" value="P-loop containing nucleoside triphosphate hydrolases"/>
    <property type="match status" value="1"/>
</dbReference>
<dbReference type="InterPro" id="IPR003439">
    <property type="entry name" value="ABC_transporter-like_ATP-bd"/>
</dbReference>
<dbReference type="Pfam" id="PF00005">
    <property type="entry name" value="ABC_tran"/>
    <property type="match status" value="1"/>
</dbReference>
<evidence type="ECO:0000256" key="1">
    <source>
        <dbReference type="ARBA" id="ARBA00004202"/>
    </source>
</evidence>
<dbReference type="RefSeq" id="WP_022542239.1">
    <property type="nucleotide sequence ID" value="NC_022521.1"/>
</dbReference>
<dbReference type="Gene3D" id="3.40.50.300">
    <property type="entry name" value="P-loop containing nucleotide triphosphate hydrolases"/>
    <property type="match status" value="1"/>
</dbReference>
<keyword evidence="3" id="KW-0813">Transport</keyword>
<dbReference type="GeneID" id="17110710"/>
<proteinExistence type="inferred from homology"/>
<keyword evidence="5" id="KW-0067">ATP-binding</keyword>
<evidence type="ECO:0000313" key="7">
    <source>
        <dbReference type="EMBL" id="BAN90973.1"/>
    </source>
</evidence>
<dbReference type="GO" id="GO:0043190">
    <property type="term" value="C:ATP-binding cassette (ABC) transporter complex"/>
    <property type="evidence" value="ECO:0007669"/>
    <property type="project" value="TreeGrafter"/>
</dbReference>
<comment type="similarity">
    <text evidence="2">Belongs to the ABC transporter superfamily.</text>
</comment>
<dbReference type="Proteomes" id="UP000016887">
    <property type="component" value="Chromosome"/>
</dbReference>
<dbReference type="GO" id="GO:0042626">
    <property type="term" value="F:ATPase-coupled transmembrane transporter activity"/>
    <property type="evidence" value="ECO:0007669"/>
    <property type="project" value="TreeGrafter"/>
</dbReference>
<dbReference type="eggNOG" id="arCOG00202">
    <property type="taxonomic scope" value="Archaea"/>
</dbReference>
<evidence type="ECO:0000256" key="2">
    <source>
        <dbReference type="ARBA" id="ARBA00005417"/>
    </source>
</evidence>
<feature type="domain" description="ABC transporter" evidence="6">
    <location>
        <begin position="6"/>
        <end position="207"/>
    </location>
</feature>
<evidence type="ECO:0000256" key="3">
    <source>
        <dbReference type="ARBA" id="ARBA00022448"/>
    </source>
</evidence>
<evidence type="ECO:0000256" key="4">
    <source>
        <dbReference type="ARBA" id="ARBA00022741"/>
    </source>
</evidence>
<dbReference type="InterPro" id="IPR003593">
    <property type="entry name" value="AAA+_ATPase"/>
</dbReference>
<sequence>MYAWLFQGVSVWGRLWEVSLSIPTGVTAVLGANGSGKTTLLKLAARLLKPDKGLVIGPRRVGAALQNPYLGFLGPTVAEDLARTAGGRGAALSLLREAGLEYAAERSPFTLSMGEARILSVLMAVSWQPEAVVIDEPTSGLDVSGRRWLARVIAGLDTPVLIAGHDLDFAAAVADWAVVLGEGRVRAEGYMDTILETISRRPDLGLEPGPAVKAALERGLDPRCTARCVYGVGR</sequence>
<dbReference type="GO" id="GO:0016887">
    <property type="term" value="F:ATP hydrolysis activity"/>
    <property type="evidence" value="ECO:0007669"/>
    <property type="project" value="InterPro"/>
</dbReference>
<dbReference type="OrthoDB" id="35850at2157"/>
<dbReference type="KEGG" id="acj:ACAM_1504"/>
<dbReference type="SMART" id="SM00382">
    <property type="entry name" value="AAA"/>
    <property type="match status" value="1"/>
</dbReference>